<organism evidence="1 2">
    <name type="scientific">Pseudogulbenkiania ferrooxidans EGD-HP2</name>
    <dbReference type="NCBI Taxonomy" id="1388764"/>
    <lineage>
        <taxon>Bacteria</taxon>
        <taxon>Pseudomonadati</taxon>
        <taxon>Pseudomonadota</taxon>
        <taxon>Betaproteobacteria</taxon>
        <taxon>Neisseriales</taxon>
        <taxon>Chromobacteriaceae</taxon>
        <taxon>Pseudogulbenkiania</taxon>
    </lineage>
</organism>
<comment type="caution">
    <text evidence="1">The sequence shown here is derived from an EMBL/GenBank/DDBJ whole genome shotgun (WGS) entry which is preliminary data.</text>
</comment>
<keyword evidence="2" id="KW-1185">Reference proteome</keyword>
<accession>A0ABP2XP83</accession>
<name>A0ABP2XP83_9NEIS</name>
<proteinExistence type="predicted"/>
<evidence type="ECO:0000313" key="1">
    <source>
        <dbReference type="EMBL" id="ERE14218.1"/>
    </source>
</evidence>
<dbReference type="Proteomes" id="UP000016426">
    <property type="component" value="Unassembled WGS sequence"/>
</dbReference>
<dbReference type="EMBL" id="AVPH01000110">
    <property type="protein sequence ID" value="ERE14218.1"/>
    <property type="molecule type" value="Genomic_DNA"/>
</dbReference>
<protein>
    <submittedName>
        <fullName evidence="1">Uncharacterized protein</fullName>
    </submittedName>
</protein>
<reference evidence="1 2" key="1">
    <citation type="journal article" date="2013" name="Genome Announc.">
        <title>Genome Sequence of the Pigment-Producing Bacterium Pseudogulbenkiania ferrooxidans, Isolated from Loktak Lake.</title>
        <authorList>
            <person name="Puranik S."/>
            <person name="Talkal R."/>
            <person name="Qureshi A."/>
            <person name="Khardenavis A."/>
            <person name="Kapley A."/>
            <person name="Purohit H.J."/>
        </authorList>
    </citation>
    <scope>NUCLEOTIDE SEQUENCE [LARGE SCALE GENOMIC DNA]</scope>
    <source>
        <strain evidence="1 2">EGD-HP2</strain>
    </source>
</reference>
<evidence type="ECO:0000313" key="2">
    <source>
        <dbReference type="Proteomes" id="UP000016426"/>
    </source>
</evidence>
<sequence>MLIAFAASKLLPIFGSELLQQLECLRSLMESATIRLFR</sequence>
<gene>
    <name evidence="1" type="ORF">O166_23335</name>
</gene>